<dbReference type="AlphaFoldDB" id="A0A8D8LEG0"/>
<organism evidence="1">
    <name type="scientific">Cacopsylla melanoneura</name>
    <dbReference type="NCBI Taxonomy" id="428564"/>
    <lineage>
        <taxon>Eukaryota</taxon>
        <taxon>Metazoa</taxon>
        <taxon>Ecdysozoa</taxon>
        <taxon>Arthropoda</taxon>
        <taxon>Hexapoda</taxon>
        <taxon>Insecta</taxon>
        <taxon>Pterygota</taxon>
        <taxon>Neoptera</taxon>
        <taxon>Paraneoptera</taxon>
        <taxon>Hemiptera</taxon>
        <taxon>Sternorrhyncha</taxon>
        <taxon>Psylloidea</taxon>
        <taxon>Psyllidae</taxon>
        <taxon>Psyllinae</taxon>
        <taxon>Cacopsylla</taxon>
    </lineage>
</organism>
<name>A0A8D8LEG0_9HEMI</name>
<dbReference type="EMBL" id="HBUF01010260">
    <property type="protein sequence ID" value="CAG6608115.1"/>
    <property type="molecule type" value="Transcribed_RNA"/>
</dbReference>
<proteinExistence type="predicted"/>
<protein>
    <submittedName>
        <fullName evidence="1">Uncharacterized protein</fullName>
    </submittedName>
</protein>
<evidence type="ECO:0000313" key="1">
    <source>
        <dbReference type="EMBL" id="CAG6608115.1"/>
    </source>
</evidence>
<dbReference type="EMBL" id="HBUF01010261">
    <property type="protein sequence ID" value="CAG6608117.1"/>
    <property type="molecule type" value="Transcribed_RNA"/>
</dbReference>
<reference evidence="1" key="1">
    <citation type="submission" date="2021-05" db="EMBL/GenBank/DDBJ databases">
        <authorList>
            <person name="Alioto T."/>
            <person name="Alioto T."/>
            <person name="Gomez Garrido J."/>
        </authorList>
    </citation>
    <scope>NUCLEOTIDE SEQUENCE</scope>
</reference>
<sequence>MLNLISMLKWILTPKLKSIKPRIEPWVTSNQDKRILEIVLTRMRIGHTRLTHSFLFTRSDPPSCACAAPLTVHHVLSCPRHDLIRSSLSSAPSLGDSADGVKCLFQYLSSTSMEILQNGAKVF</sequence>
<accession>A0A8D8LEG0</accession>